<dbReference type="InterPro" id="IPR005801">
    <property type="entry name" value="ADC_synthase"/>
</dbReference>
<dbReference type="InterPro" id="IPR027417">
    <property type="entry name" value="P-loop_NTPase"/>
</dbReference>
<feature type="compositionally biased region" description="Basic and acidic residues" evidence="1">
    <location>
        <begin position="448"/>
        <end position="461"/>
    </location>
</feature>
<sequence length="799" mass="83310">MTSTARSEPRTEIAGGRLRAPLLLAIDGRSGAGKTSLAGETAALLRPHLEVAVFHLDSIYPGWDGLVASLDTYVHDVVAPLAQGRTARWTWWDWTADAPGRADATPPADVVILEGVGAGNRSARPHLDAVAWVAMDDGERQRRALRRDGETFAAHWERWAAQEDVYLAGDEVAEAAGLTLNGHGPTPRAAADLVERLRSLPGWEAALALVPAPGPPEWERRTLATAAEPRALFAAMGGPEAATALLLESSDRDVTPAAERSRYSLIGLATDSSTVATHTDGVTTVSSGLLTLRRPGAFFPWLATVWPGGSGADHPEAGHDAGPAGLRAPGTHGGADGAGHRGGSGHAGDPGGSGPADSPFQPGWMGWIGYGIKREAGSPDGAATLAAAADETAPTVPEALLFRPERGASVDHVAGITTLFWSADDPGGPEWADRVADGWADDLPDGLSTERSEGQPADRTEGQTVASPAVPPVFTVRDTREEYLAKIRAAQQEIHEGNTYEVCLTTALESTVDSFDGWSTYRRLAEANRAPFTLYLRTQMPRTGVGRGAETGSGPQTGSEPVQILSTSPERFLSVSSRAAGGWLVTEPIKGTRPRGATPDEDRALAEELASSPKDRAENIMITDLARNDLSRFARPGTLATTRVCAIESYPTVHQMVSTVTAQLQPGVPRADALAAAFPPGSMTGAPKISTMDILEDLEAGPRGVYSGVAGYLSSDGAADLNVLIRTLVAVPAGPASAAGEPVESAGPASAVGESGRTHLSLGVGGAITADSVPEEEWDEVRTKAHGVLRVLGSAFPDA</sequence>
<dbReference type="SUPFAM" id="SSF56322">
    <property type="entry name" value="ADC synthase"/>
    <property type="match status" value="1"/>
</dbReference>
<evidence type="ECO:0000313" key="4">
    <source>
        <dbReference type="Proteomes" id="UP001589766"/>
    </source>
</evidence>
<feature type="region of interest" description="Disordered" evidence="1">
    <location>
        <begin position="436"/>
        <end position="465"/>
    </location>
</feature>
<dbReference type="PANTHER" id="PTHR11236:SF18">
    <property type="entry name" value="AMINODEOXYCHORISMATE SYNTHASE"/>
    <property type="match status" value="1"/>
</dbReference>
<reference evidence="3 4" key="1">
    <citation type="submission" date="2024-09" db="EMBL/GenBank/DDBJ databases">
        <authorList>
            <person name="Sun Q."/>
            <person name="Mori K."/>
        </authorList>
    </citation>
    <scope>NUCLEOTIDE SEQUENCE [LARGE SCALE GENOMIC DNA]</scope>
    <source>
        <strain evidence="3 4">CCM 7609</strain>
    </source>
</reference>
<dbReference type="PRINTS" id="PR00095">
    <property type="entry name" value="ANTSNTHASEI"/>
</dbReference>
<dbReference type="Proteomes" id="UP001589766">
    <property type="component" value="Unassembled WGS sequence"/>
</dbReference>
<dbReference type="Pfam" id="PF00425">
    <property type="entry name" value="Chorismate_bind"/>
    <property type="match status" value="1"/>
</dbReference>
<dbReference type="RefSeq" id="WP_378043453.1">
    <property type="nucleotide sequence ID" value="NZ_JBHLWH010000047.1"/>
</dbReference>
<evidence type="ECO:0000313" key="3">
    <source>
        <dbReference type="EMBL" id="MFC0250054.1"/>
    </source>
</evidence>
<organism evidence="3 4">
    <name type="scientific">Citricoccus parietis</name>
    <dbReference type="NCBI Taxonomy" id="592307"/>
    <lineage>
        <taxon>Bacteria</taxon>
        <taxon>Bacillati</taxon>
        <taxon>Actinomycetota</taxon>
        <taxon>Actinomycetes</taxon>
        <taxon>Micrococcales</taxon>
        <taxon>Micrococcaceae</taxon>
        <taxon>Citricoccus</taxon>
    </lineage>
</organism>
<dbReference type="Gene3D" id="3.40.50.300">
    <property type="entry name" value="P-loop containing nucleotide triphosphate hydrolases"/>
    <property type="match status" value="1"/>
</dbReference>
<dbReference type="Gene3D" id="3.60.120.10">
    <property type="entry name" value="Anthranilate synthase"/>
    <property type="match status" value="1"/>
</dbReference>
<accession>A0ABV6F9B2</accession>
<name>A0ABV6F9B2_9MICC</name>
<feature type="compositionally biased region" description="Gly residues" evidence="1">
    <location>
        <begin position="331"/>
        <end position="354"/>
    </location>
</feature>
<feature type="compositionally biased region" description="Polar residues" evidence="1">
    <location>
        <begin position="553"/>
        <end position="562"/>
    </location>
</feature>
<dbReference type="InterPro" id="IPR015890">
    <property type="entry name" value="Chorismate_C"/>
</dbReference>
<evidence type="ECO:0000259" key="2">
    <source>
        <dbReference type="Pfam" id="PF00425"/>
    </source>
</evidence>
<feature type="domain" description="Chorismate-utilising enzyme C-terminal" evidence="2">
    <location>
        <begin position="480"/>
        <end position="784"/>
    </location>
</feature>
<protein>
    <submittedName>
        <fullName evidence="3">Chorismate-binding protein</fullName>
    </submittedName>
</protein>
<dbReference type="InterPro" id="IPR019999">
    <property type="entry name" value="Anth_synth_I-like"/>
</dbReference>
<keyword evidence="4" id="KW-1185">Reference proteome</keyword>
<dbReference type="EMBL" id="JBHLWH010000047">
    <property type="protein sequence ID" value="MFC0250054.1"/>
    <property type="molecule type" value="Genomic_DNA"/>
</dbReference>
<proteinExistence type="predicted"/>
<evidence type="ECO:0000256" key="1">
    <source>
        <dbReference type="SAM" id="MobiDB-lite"/>
    </source>
</evidence>
<feature type="region of interest" description="Disordered" evidence="1">
    <location>
        <begin position="543"/>
        <end position="562"/>
    </location>
</feature>
<dbReference type="SUPFAM" id="SSF52540">
    <property type="entry name" value="P-loop containing nucleoside triphosphate hydrolases"/>
    <property type="match status" value="1"/>
</dbReference>
<comment type="caution">
    <text evidence="3">The sequence shown here is derived from an EMBL/GenBank/DDBJ whole genome shotgun (WGS) entry which is preliminary data.</text>
</comment>
<gene>
    <name evidence="3" type="ORF">ACFFIO_16210</name>
</gene>
<feature type="region of interest" description="Disordered" evidence="1">
    <location>
        <begin position="310"/>
        <end position="359"/>
    </location>
</feature>
<dbReference type="PANTHER" id="PTHR11236">
    <property type="entry name" value="AMINOBENZOATE/ANTHRANILATE SYNTHASE"/>
    <property type="match status" value="1"/>
</dbReference>